<keyword evidence="8" id="KW-1185">Reference proteome</keyword>
<dbReference type="SUPFAM" id="SSF52075">
    <property type="entry name" value="Outer arm dynein light chain 1"/>
    <property type="match status" value="1"/>
</dbReference>
<dbReference type="OMA" id="NNCIGSK"/>
<dbReference type="SMART" id="SM00365">
    <property type="entry name" value="LRR_SD22"/>
    <property type="match status" value="4"/>
</dbReference>
<evidence type="ECO:0000256" key="4">
    <source>
        <dbReference type="ARBA" id="ARBA00022737"/>
    </source>
</evidence>
<keyword evidence="4" id="KW-0677">Repeat</keyword>
<dbReference type="STRING" id="109280.ENSHCOP00000008150"/>
<protein>
    <submittedName>
        <fullName evidence="7">Dynein axonemal assembly factor 1</fullName>
    </submittedName>
</protein>
<dbReference type="GeneTree" id="ENSGT00940000158494"/>
<dbReference type="PANTHER" id="PTHR45973">
    <property type="entry name" value="PROTEIN PHOSPHATASE 1 REGULATORY SUBUNIT SDS22-RELATED"/>
    <property type="match status" value="1"/>
</dbReference>
<evidence type="ECO:0000256" key="1">
    <source>
        <dbReference type="ARBA" id="ARBA00004138"/>
    </source>
</evidence>
<evidence type="ECO:0000313" key="7">
    <source>
        <dbReference type="Ensembl" id="ENSHCOP00000008150.1"/>
    </source>
</evidence>
<keyword evidence="5" id="KW-0969">Cilium</keyword>
<dbReference type="Pfam" id="PF14580">
    <property type="entry name" value="LRR_9"/>
    <property type="match status" value="1"/>
</dbReference>
<dbReference type="Proteomes" id="UP000264820">
    <property type="component" value="Unplaced"/>
</dbReference>
<dbReference type="InterPro" id="IPR032675">
    <property type="entry name" value="LRR_dom_sf"/>
</dbReference>
<dbReference type="AlphaFoldDB" id="A0A3Q2XTE9"/>
<accession>A0A3Q2XTE9</accession>
<evidence type="ECO:0000256" key="5">
    <source>
        <dbReference type="ARBA" id="ARBA00023069"/>
    </source>
</evidence>
<dbReference type="FunFam" id="3.80.10.10:FF:000166">
    <property type="entry name" value="Dynein assembly factor 1, axonemal"/>
    <property type="match status" value="1"/>
</dbReference>
<dbReference type="Gene3D" id="3.80.10.10">
    <property type="entry name" value="Ribonuclease Inhibitor"/>
    <property type="match status" value="2"/>
</dbReference>
<keyword evidence="6" id="KW-0966">Cell projection</keyword>
<dbReference type="PROSITE" id="PS51450">
    <property type="entry name" value="LRR"/>
    <property type="match status" value="3"/>
</dbReference>
<evidence type="ECO:0000256" key="2">
    <source>
        <dbReference type="ARBA" id="ARBA00006453"/>
    </source>
</evidence>
<dbReference type="Ensembl" id="ENSHCOT00000000791.1">
    <property type="protein sequence ID" value="ENSHCOP00000008150.1"/>
    <property type="gene ID" value="ENSHCOG00000010341.1"/>
</dbReference>
<proteinExistence type="inferred from homology"/>
<dbReference type="GO" id="GO:0035082">
    <property type="term" value="P:axoneme assembly"/>
    <property type="evidence" value="ECO:0007669"/>
    <property type="project" value="TreeGrafter"/>
</dbReference>
<name>A0A3Q2XTE9_HIPCM</name>
<dbReference type="InterPro" id="IPR001611">
    <property type="entry name" value="Leu-rich_rpt"/>
</dbReference>
<evidence type="ECO:0000313" key="8">
    <source>
        <dbReference type="Proteomes" id="UP000264820"/>
    </source>
</evidence>
<dbReference type="PANTHER" id="PTHR45973:SF9">
    <property type="entry name" value="LEUCINE-RICH REPEAT-CONTAINING PROTEIN 46"/>
    <property type="match status" value="1"/>
</dbReference>
<reference evidence="7" key="2">
    <citation type="submission" date="2025-09" db="UniProtKB">
        <authorList>
            <consortium name="Ensembl"/>
        </authorList>
    </citation>
    <scope>IDENTIFICATION</scope>
</reference>
<comment type="similarity">
    <text evidence="2">Belongs to the DNAAF1 family.</text>
</comment>
<dbReference type="InterPro" id="IPR050576">
    <property type="entry name" value="Cilia_flagella_integrity"/>
</dbReference>
<reference evidence="7" key="1">
    <citation type="submission" date="2025-08" db="UniProtKB">
        <authorList>
            <consortium name="Ensembl"/>
        </authorList>
    </citation>
    <scope>IDENTIFICATION</scope>
</reference>
<organism evidence="7 8">
    <name type="scientific">Hippocampus comes</name>
    <name type="common">Tiger tail seahorse</name>
    <dbReference type="NCBI Taxonomy" id="109280"/>
    <lineage>
        <taxon>Eukaryota</taxon>
        <taxon>Metazoa</taxon>
        <taxon>Chordata</taxon>
        <taxon>Craniata</taxon>
        <taxon>Vertebrata</taxon>
        <taxon>Euteleostomi</taxon>
        <taxon>Actinopterygii</taxon>
        <taxon>Neopterygii</taxon>
        <taxon>Teleostei</taxon>
        <taxon>Neoteleostei</taxon>
        <taxon>Acanthomorphata</taxon>
        <taxon>Syngnathiaria</taxon>
        <taxon>Syngnathiformes</taxon>
        <taxon>Syngnathoidei</taxon>
        <taxon>Syngnathidae</taxon>
        <taxon>Hippocampus</taxon>
    </lineage>
</organism>
<dbReference type="FunFam" id="3.80.10.10:FF:000331">
    <property type="entry name" value="Dynein assembly factor 1, axonemal homolog"/>
    <property type="match status" value="1"/>
</dbReference>
<sequence length="360" mass="41450">MVDDLSADGVVSAGVVVGRILLTCDQLIRVEELTIGSGANENRLLRKFSGPRMTKEFLKDHCKQNRLYSTPHLNDTLYLHFKGFSTIENLEEYTGLKCLWLESNGLQRIENLDAQINLRCLFLQQNLIHKLENLAPMQKLCSLNVSNNYINTIENISCLPQLSTLQIAHNKLEVVHDIQHLSKCVALTVLDLSHNLLHEPAILPILEAMPELRVLNLLGNKVVTNIPNYRKTLIVRLRHLTFLDDRPVFPRDRACAEAWALGGLELERKEREQWDTQDRKKIQDSLDALALIKKKAQRRLRLKEEAERGEQFLCPMQNSYQSMDYRLLVFSQVTLRLPSLPKPLVRNRLVRTSKALCRKH</sequence>
<evidence type="ECO:0000256" key="3">
    <source>
        <dbReference type="ARBA" id="ARBA00022614"/>
    </source>
</evidence>
<dbReference type="GO" id="GO:0070840">
    <property type="term" value="F:dynein complex binding"/>
    <property type="evidence" value="ECO:0007669"/>
    <property type="project" value="TreeGrafter"/>
</dbReference>
<keyword evidence="3" id="KW-0433">Leucine-rich repeat</keyword>
<evidence type="ECO:0000256" key="6">
    <source>
        <dbReference type="ARBA" id="ARBA00023273"/>
    </source>
</evidence>
<dbReference type="GO" id="GO:0005930">
    <property type="term" value="C:axoneme"/>
    <property type="evidence" value="ECO:0007669"/>
    <property type="project" value="TreeGrafter"/>
</dbReference>
<comment type="subcellular location">
    <subcellularLocation>
        <location evidence="1">Cell projection</location>
        <location evidence="1">Cilium</location>
    </subcellularLocation>
</comment>